<organism evidence="1 2">
    <name type="scientific">Mycena metata</name>
    <dbReference type="NCBI Taxonomy" id="1033252"/>
    <lineage>
        <taxon>Eukaryota</taxon>
        <taxon>Fungi</taxon>
        <taxon>Dikarya</taxon>
        <taxon>Basidiomycota</taxon>
        <taxon>Agaricomycotina</taxon>
        <taxon>Agaricomycetes</taxon>
        <taxon>Agaricomycetidae</taxon>
        <taxon>Agaricales</taxon>
        <taxon>Marasmiineae</taxon>
        <taxon>Mycenaceae</taxon>
        <taxon>Mycena</taxon>
    </lineage>
</organism>
<comment type="caution">
    <text evidence="1">The sequence shown here is derived from an EMBL/GenBank/DDBJ whole genome shotgun (WGS) entry which is preliminary data.</text>
</comment>
<accession>A0AAD7P1M3</accession>
<protein>
    <submittedName>
        <fullName evidence="1">Uncharacterized protein</fullName>
    </submittedName>
</protein>
<evidence type="ECO:0000313" key="2">
    <source>
        <dbReference type="Proteomes" id="UP001215598"/>
    </source>
</evidence>
<proteinExistence type="predicted"/>
<dbReference type="AlphaFoldDB" id="A0AAD7P1M3"/>
<dbReference type="Proteomes" id="UP001215598">
    <property type="component" value="Unassembled WGS sequence"/>
</dbReference>
<dbReference type="EMBL" id="JARKIB010000002">
    <property type="protein sequence ID" value="KAJ7784111.1"/>
    <property type="molecule type" value="Genomic_DNA"/>
</dbReference>
<reference evidence="1" key="1">
    <citation type="submission" date="2023-03" db="EMBL/GenBank/DDBJ databases">
        <title>Massive genome expansion in bonnet fungi (Mycena s.s.) driven by repeated elements and novel gene families across ecological guilds.</title>
        <authorList>
            <consortium name="Lawrence Berkeley National Laboratory"/>
            <person name="Harder C.B."/>
            <person name="Miyauchi S."/>
            <person name="Viragh M."/>
            <person name="Kuo A."/>
            <person name="Thoen E."/>
            <person name="Andreopoulos B."/>
            <person name="Lu D."/>
            <person name="Skrede I."/>
            <person name="Drula E."/>
            <person name="Henrissat B."/>
            <person name="Morin E."/>
            <person name="Kohler A."/>
            <person name="Barry K."/>
            <person name="LaButti K."/>
            <person name="Morin E."/>
            <person name="Salamov A."/>
            <person name="Lipzen A."/>
            <person name="Mereny Z."/>
            <person name="Hegedus B."/>
            <person name="Baldrian P."/>
            <person name="Stursova M."/>
            <person name="Weitz H."/>
            <person name="Taylor A."/>
            <person name="Grigoriev I.V."/>
            <person name="Nagy L.G."/>
            <person name="Martin F."/>
            <person name="Kauserud H."/>
        </authorList>
    </citation>
    <scope>NUCLEOTIDE SEQUENCE</scope>
    <source>
        <strain evidence="1">CBHHK182m</strain>
    </source>
</reference>
<name>A0AAD7P1M3_9AGAR</name>
<evidence type="ECO:0000313" key="1">
    <source>
        <dbReference type="EMBL" id="KAJ7784111.1"/>
    </source>
</evidence>
<gene>
    <name evidence="1" type="ORF">B0H16DRAFT_1708852</name>
</gene>
<sequence>MPSTLLTPISSFVYSHASQSSYKDETPPDPDASFSSSIPILVYHNSLTPIPYPATRPRARVPRLVIAPCHTASTASLTHRQSDRLRPPADVSAICNAVAAHAPARPNLRRFSGVYAICARLSSTTGS</sequence>
<keyword evidence="2" id="KW-1185">Reference proteome</keyword>